<keyword evidence="5" id="KW-1185">Reference proteome</keyword>
<evidence type="ECO:0000256" key="1">
    <source>
        <dbReference type="SAM" id="MobiDB-lite"/>
    </source>
</evidence>
<feature type="region of interest" description="Disordered" evidence="1">
    <location>
        <begin position="686"/>
        <end position="706"/>
    </location>
</feature>
<organism evidence="4 5">
    <name type="scientific">Stackebrandtia albiflava</name>
    <dbReference type="NCBI Taxonomy" id="406432"/>
    <lineage>
        <taxon>Bacteria</taxon>
        <taxon>Bacillati</taxon>
        <taxon>Actinomycetota</taxon>
        <taxon>Actinomycetes</taxon>
        <taxon>Glycomycetales</taxon>
        <taxon>Glycomycetaceae</taxon>
        <taxon>Stackebrandtia</taxon>
    </lineage>
</organism>
<evidence type="ECO:0000313" key="4">
    <source>
        <dbReference type="EMBL" id="TWJ06363.1"/>
    </source>
</evidence>
<proteinExistence type="predicted"/>
<dbReference type="Pfam" id="PF14028">
    <property type="entry name" value="Lant_dehydr_C"/>
    <property type="match status" value="1"/>
</dbReference>
<dbReference type="RefSeq" id="WP_147144666.1">
    <property type="nucleotide sequence ID" value="NZ_BAABIJ010000008.1"/>
</dbReference>
<dbReference type="Proteomes" id="UP000321617">
    <property type="component" value="Unassembled WGS sequence"/>
</dbReference>
<accession>A0A562UL70</accession>
<gene>
    <name evidence="4" type="ORF">LX16_5327</name>
</gene>
<dbReference type="AlphaFoldDB" id="A0A562UL70"/>
<dbReference type="Pfam" id="PF04738">
    <property type="entry name" value="Lant_dehydr_N"/>
    <property type="match status" value="1"/>
</dbReference>
<dbReference type="InterPro" id="IPR023809">
    <property type="entry name" value="Thiopep_bacteriocin_synth_dom"/>
</dbReference>
<evidence type="ECO:0000259" key="3">
    <source>
        <dbReference type="Pfam" id="PF14028"/>
    </source>
</evidence>
<sequence>MGRFRIGDRLLVRASPWEPGRLPAEPDSDPEADIDACRRLLADCAADSEFVAALWTVSPDTAHALTSGGWPRPARLAMTVSRYLLRARSRATPLGELAGVMAGDFGSGGEWSVKAPHRRYVRADSRWAAEVAARWAPGDPDATVWAHPLCRRRADRYVTPTSDGREASVSANPLVTAVLTSATRPLRRPDLLAAVVAALPRVPAEAVDKAVAGLVRYGFLLSDTAGTSTDVDPLAVFRRIPSPDARWDRLAEATETYRAAPPEEAGAARHGMVEAMREIHPEAATPQVDLVLNGSARLPSGVAEEIGRLVDVLWRLSPARSAAAGLWRFHSDFLERYGAGQVVPVLTALDPVRGIGPPAGYPGGPRLDPAGRDDDAAVARLAWEAVVSGSGEVVLTDSDVAGLDEDPGAPAWRSLDVTVQVLAEDTAAVEAGDFLLIPAPDALSRRAGQVFGRFADHLALTDPLRREFAADEREGGVRQVQLRYRPNDARIGNVSRVPVLTSHWLSVDDPAAGGLDLSDVGVYAGPDSLHVVLMSTGEEIEPAQLHMANPVRYAPMPARFLSEVELLNSRAVTPWRWRGLENLPHLPRVRYGRSVLCPARWLPPPHRDGDWIPQWRRRSRVPRHVVLYSGHQRLSLDLEHRWHRRLLTDELTRRPGGAVFEDLTADGRLGWSGGTVHEVTAMAFADRDHRRRPRPSRPRTAPVPTPIPPGGDWLYLRMYTEAAAVEALLSEVAASLLPDFPEWFFVRYPSPGHHLRVRVHDTPDRLGALVSRLPDWTRRAREAGLVGEIEIGEYRPETHRYGAGPALRAAERVFAADTDLVVRQLSDGTWRSAGVSREVLTAWNCLAVLAALDFDDWDRRLLRWIPAESRRHVPRADLRAVRGLPTGPAAVPRPDPAGVPGSTAGWSGLASALVVYRHALEEGGGPDPATVSLDLLHMHANRMLGPDPAAERRVLSLLRELVHGHTARRRS</sequence>
<comment type="caution">
    <text evidence="4">The sequence shown here is derived from an EMBL/GenBank/DDBJ whole genome shotgun (WGS) entry which is preliminary data.</text>
</comment>
<evidence type="ECO:0000259" key="2">
    <source>
        <dbReference type="Pfam" id="PF04738"/>
    </source>
</evidence>
<protein>
    <submittedName>
        <fullName evidence="4">Thiopeptide-type bacteriocin biosynthesis protein</fullName>
    </submittedName>
</protein>
<feature type="domain" description="Thiopeptide-type bacteriocin biosynthesis" evidence="3">
    <location>
        <begin position="713"/>
        <end position="961"/>
    </location>
</feature>
<feature type="domain" description="Lantibiotic dehydratase N-terminal" evidence="2">
    <location>
        <begin position="46"/>
        <end position="647"/>
    </location>
</feature>
<name>A0A562UL70_9ACTN</name>
<dbReference type="EMBL" id="VLLL01000013">
    <property type="protein sequence ID" value="TWJ06363.1"/>
    <property type="molecule type" value="Genomic_DNA"/>
</dbReference>
<dbReference type="NCBIfam" id="TIGR03891">
    <property type="entry name" value="thiopep_ocin"/>
    <property type="match status" value="1"/>
</dbReference>
<dbReference type="InterPro" id="IPR006827">
    <property type="entry name" value="Lant_deHydtase_N"/>
</dbReference>
<reference evidence="4 5" key="1">
    <citation type="journal article" date="2013" name="Stand. Genomic Sci.">
        <title>Genomic Encyclopedia of Type Strains, Phase I: The one thousand microbial genomes (KMG-I) project.</title>
        <authorList>
            <person name="Kyrpides N.C."/>
            <person name="Woyke T."/>
            <person name="Eisen J.A."/>
            <person name="Garrity G."/>
            <person name="Lilburn T.G."/>
            <person name="Beck B.J."/>
            <person name="Whitman W.B."/>
            <person name="Hugenholtz P."/>
            <person name="Klenk H.P."/>
        </authorList>
    </citation>
    <scope>NUCLEOTIDE SEQUENCE [LARGE SCALE GENOMIC DNA]</scope>
    <source>
        <strain evidence="4 5">DSM 45044</strain>
    </source>
</reference>
<dbReference type="OrthoDB" id="1273722at2"/>
<evidence type="ECO:0000313" key="5">
    <source>
        <dbReference type="Proteomes" id="UP000321617"/>
    </source>
</evidence>